<organism evidence="2">
    <name type="scientific">Vitis vinifera</name>
    <name type="common">Grape</name>
    <dbReference type="NCBI Taxonomy" id="29760"/>
    <lineage>
        <taxon>Eukaryota</taxon>
        <taxon>Viridiplantae</taxon>
        <taxon>Streptophyta</taxon>
        <taxon>Embryophyta</taxon>
        <taxon>Tracheophyta</taxon>
        <taxon>Spermatophyta</taxon>
        <taxon>Magnoliopsida</taxon>
        <taxon>eudicotyledons</taxon>
        <taxon>Gunneridae</taxon>
        <taxon>Pentapetalae</taxon>
        <taxon>rosids</taxon>
        <taxon>Vitales</taxon>
        <taxon>Vitaceae</taxon>
        <taxon>Viteae</taxon>
        <taxon>Vitis</taxon>
    </lineage>
</organism>
<name>A5AFP9_VITVI</name>
<protein>
    <submittedName>
        <fullName evidence="2">Uncharacterized protein</fullName>
    </submittedName>
</protein>
<gene>
    <name evidence="2" type="ORF">VITISV_043155</name>
</gene>
<dbReference type="AlphaFoldDB" id="A5AFP9"/>
<feature type="region of interest" description="Disordered" evidence="1">
    <location>
        <begin position="168"/>
        <end position="197"/>
    </location>
</feature>
<reference evidence="2" key="1">
    <citation type="journal article" date="2007" name="PLoS ONE">
        <title>The first genome sequence of an elite grapevine cultivar (Pinot noir Vitis vinifera L.): coping with a highly heterozygous genome.</title>
        <authorList>
            <person name="Velasco R."/>
            <person name="Zharkikh A."/>
            <person name="Troggio M."/>
            <person name="Cartwright D.A."/>
            <person name="Cestaro A."/>
            <person name="Pruss D."/>
            <person name="Pindo M."/>
            <person name="FitzGerald L.M."/>
            <person name="Vezzulli S."/>
            <person name="Reid J."/>
            <person name="Malacarne G."/>
            <person name="Iliev D."/>
            <person name="Coppola G."/>
            <person name="Wardell B."/>
            <person name="Micheletti D."/>
            <person name="Macalma T."/>
            <person name="Facci M."/>
            <person name="Mitchell J.T."/>
            <person name="Perazzolli M."/>
            <person name="Eldredge G."/>
            <person name="Gatto P."/>
            <person name="Oyzerski R."/>
            <person name="Moretto M."/>
            <person name="Gutin N."/>
            <person name="Stefanini M."/>
            <person name="Chen Y."/>
            <person name="Segala C."/>
            <person name="Davenport C."/>
            <person name="Dematte L."/>
            <person name="Mraz A."/>
            <person name="Battilana J."/>
            <person name="Stormo K."/>
            <person name="Costa F."/>
            <person name="Tao Q."/>
            <person name="Si-Ammour A."/>
            <person name="Harkins T."/>
            <person name="Lackey A."/>
            <person name="Perbost C."/>
            <person name="Taillon B."/>
            <person name="Stella A."/>
            <person name="Solovyev V."/>
            <person name="Fawcett J.A."/>
            <person name="Sterck L."/>
            <person name="Vandepoele K."/>
            <person name="Grando S.M."/>
            <person name="Toppo S."/>
            <person name="Moser C."/>
            <person name="Lanchbury J."/>
            <person name="Bogden R."/>
            <person name="Skolnick M."/>
            <person name="Sgaramella V."/>
            <person name="Bhatnagar S.K."/>
            <person name="Fontana P."/>
            <person name="Gutin A."/>
            <person name="Van de Peer Y."/>
            <person name="Salamini F."/>
            <person name="Viola R."/>
        </authorList>
    </citation>
    <scope>NUCLEOTIDE SEQUENCE</scope>
</reference>
<accession>A5AFP9</accession>
<evidence type="ECO:0000313" key="2">
    <source>
        <dbReference type="EMBL" id="CAN68971.1"/>
    </source>
</evidence>
<dbReference type="EMBL" id="AM425559">
    <property type="protein sequence ID" value="CAN68971.1"/>
    <property type="molecule type" value="Genomic_DNA"/>
</dbReference>
<evidence type="ECO:0000256" key="1">
    <source>
        <dbReference type="SAM" id="MobiDB-lite"/>
    </source>
</evidence>
<sequence>MTFGGSMVIATLLAAVRNRGDGTWAMTGRCDSDNHIRIAHAGIRMNCGADALMEAVRMPMLCKRRLLFLEAEDPDEGYPDGNACHVSLQDACHVFLEGGVPTIGIVGYMCKITFLTTCHILSGRKESTSLFGVAAKKVAAEGSVQKRWLQKVCREKVAAAEIVGKANPRYREGRKRRKKKRGVQLGERANQKKRGEF</sequence>
<feature type="compositionally biased region" description="Basic residues" evidence="1">
    <location>
        <begin position="172"/>
        <end position="182"/>
    </location>
</feature>
<proteinExistence type="predicted"/>